<keyword evidence="2" id="KW-1185">Reference proteome</keyword>
<organism evidence="1 2">
    <name type="scientific">Plesiocystis pacifica SIR-1</name>
    <dbReference type="NCBI Taxonomy" id="391625"/>
    <lineage>
        <taxon>Bacteria</taxon>
        <taxon>Pseudomonadati</taxon>
        <taxon>Myxococcota</taxon>
        <taxon>Polyangia</taxon>
        <taxon>Nannocystales</taxon>
        <taxon>Nannocystaceae</taxon>
        <taxon>Plesiocystis</taxon>
    </lineage>
</organism>
<dbReference type="STRING" id="391625.PPSIR1_11610"/>
<dbReference type="EMBL" id="ABCS01000011">
    <property type="protein sequence ID" value="EDM80420.1"/>
    <property type="molecule type" value="Genomic_DNA"/>
</dbReference>
<name>A6G1C5_9BACT</name>
<dbReference type="RefSeq" id="WP_006970524.1">
    <property type="nucleotide sequence ID" value="NZ_ABCS01000011.1"/>
</dbReference>
<dbReference type="Proteomes" id="UP000005801">
    <property type="component" value="Unassembled WGS sequence"/>
</dbReference>
<sequence>MPTASAQYDHRLDQGWTLDQEAGSADSLSNDGEHQSVLRVKLSWELDRLVYSPQELRVARAAIDLDEWRVRVLTEVTGLYFERQRLLLALDLQPAPSLDEAIELHLRLREVEGTLAGLTGLRFEAASPAPATRALGPSPSR</sequence>
<comment type="caution">
    <text evidence="1">The sequence shown here is derived from an EMBL/GenBank/DDBJ whole genome shotgun (WGS) entry which is preliminary data.</text>
</comment>
<accession>A6G1C5</accession>
<evidence type="ECO:0000313" key="1">
    <source>
        <dbReference type="EMBL" id="EDM80420.1"/>
    </source>
</evidence>
<dbReference type="AlphaFoldDB" id="A6G1C5"/>
<protein>
    <submittedName>
        <fullName evidence="1">Uncharacterized protein</fullName>
    </submittedName>
</protein>
<evidence type="ECO:0000313" key="2">
    <source>
        <dbReference type="Proteomes" id="UP000005801"/>
    </source>
</evidence>
<gene>
    <name evidence="1" type="ORF">PPSIR1_11610</name>
</gene>
<dbReference type="OrthoDB" id="9863909at2"/>
<reference evidence="1 2" key="1">
    <citation type="submission" date="2007-06" db="EMBL/GenBank/DDBJ databases">
        <authorList>
            <person name="Shimkets L."/>
            <person name="Ferriera S."/>
            <person name="Johnson J."/>
            <person name="Kravitz S."/>
            <person name="Beeson K."/>
            <person name="Sutton G."/>
            <person name="Rogers Y.-H."/>
            <person name="Friedman R."/>
            <person name="Frazier M."/>
            <person name="Venter J.C."/>
        </authorList>
    </citation>
    <scope>NUCLEOTIDE SEQUENCE [LARGE SCALE GENOMIC DNA]</scope>
    <source>
        <strain evidence="1 2">SIR-1</strain>
    </source>
</reference>
<proteinExistence type="predicted"/>